<organism evidence="1 2">
    <name type="scientific">Westerdykella ornata</name>
    <dbReference type="NCBI Taxonomy" id="318751"/>
    <lineage>
        <taxon>Eukaryota</taxon>
        <taxon>Fungi</taxon>
        <taxon>Dikarya</taxon>
        <taxon>Ascomycota</taxon>
        <taxon>Pezizomycotina</taxon>
        <taxon>Dothideomycetes</taxon>
        <taxon>Pleosporomycetidae</taxon>
        <taxon>Pleosporales</taxon>
        <taxon>Sporormiaceae</taxon>
        <taxon>Westerdykella</taxon>
    </lineage>
</organism>
<sequence>MPAPINSQMEKASDGRSPTGFSCRVRHCQCHTVVPLQDMLGKDMVYSPWPACL</sequence>
<dbReference type="Proteomes" id="UP000800097">
    <property type="component" value="Unassembled WGS sequence"/>
</dbReference>
<name>A0A6A6JUX0_WESOR</name>
<accession>A0A6A6JUX0</accession>
<dbReference type="GeneID" id="54550784"/>
<evidence type="ECO:0000313" key="1">
    <source>
        <dbReference type="EMBL" id="KAF2280420.1"/>
    </source>
</evidence>
<dbReference type="RefSeq" id="XP_033657958.1">
    <property type="nucleotide sequence ID" value="XM_033797609.1"/>
</dbReference>
<protein>
    <submittedName>
        <fullName evidence="1">Uncharacterized protein</fullName>
    </submittedName>
</protein>
<evidence type="ECO:0000313" key="2">
    <source>
        <dbReference type="Proteomes" id="UP000800097"/>
    </source>
</evidence>
<gene>
    <name evidence="1" type="ORF">EI97DRAFT_430146</name>
</gene>
<proteinExistence type="predicted"/>
<reference evidence="1" key="1">
    <citation type="journal article" date="2020" name="Stud. Mycol.">
        <title>101 Dothideomycetes genomes: a test case for predicting lifestyles and emergence of pathogens.</title>
        <authorList>
            <person name="Haridas S."/>
            <person name="Albert R."/>
            <person name="Binder M."/>
            <person name="Bloem J."/>
            <person name="Labutti K."/>
            <person name="Salamov A."/>
            <person name="Andreopoulos B."/>
            <person name="Baker S."/>
            <person name="Barry K."/>
            <person name="Bills G."/>
            <person name="Bluhm B."/>
            <person name="Cannon C."/>
            <person name="Castanera R."/>
            <person name="Culley D."/>
            <person name="Daum C."/>
            <person name="Ezra D."/>
            <person name="Gonzalez J."/>
            <person name="Henrissat B."/>
            <person name="Kuo A."/>
            <person name="Liang C."/>
            <person name="Lipzen A."/>
            <person name="Lutzoni F."/>
            <person name="Magnuson J."/>
            <person name="Mondo S."/>
            <person name="Nolan M."/>
            <person name="Ohm R."/>
            <person name="Pangilinan J."/>
            <person name="Park H.-J."/>
            <person name="Ramirez L."/>
            <person name="Alfaro M."/>
            <person name="Sun H."/>
            <person name="Tritt A."/>
            <person name="Yoshinaga Y."/>
            <person name="Zwiers L.-H."/>
            <person name="Turgeon B."/>
            <person name="Goodwin S."/>
            <person name="Spatafora J."/>
            <person name="Crous P."/>
            <person name="Grigoriev I."/>
        </authorList>
    </citation>
    <scope>NUCLEOTIDE SEQUENCE</scope>
    <source>
        <strain evidence="1">CBS 379.55</strain>
    </source>
</reference>
<dbReference type="EMBL" id="ML986485">
    <property type="protein sequence ID" value="KAF2280420.1"/>
    <property type="molecule type" value="Genomic_DNA"/>
</dbReference>
<dbReference type="AlphaFoldDB" id="A0A6A6JUX0"/>
<keyword evidence="2" id="KW-1185">Reference proteome</keyword>